<gene>
    <name evidence="2" type="ORF">GCM10009663_35240</name>
</gene>
<feature type="compositionally biased region" description="Low complexity" evidence="1">
    <location>
        <begin position="145"/>
        <end position="162"/>
    </location>
</feature>
<accession>A0ABN1TJ38</accession>
<dbReference type="Proteomes" id="UP001499987">
    <property type="component" value="Unassembled WGS sequence"/>
</dbReference>
<evidence type="ECO:0000256" key="1">
    <source>
        <dbReference type="SAM" id="MobiDB-lite"/>
    </source>
</evidence>
<evidence type="ECO:0000313" key="2">
    <source>
        <dbReference type="EMBL" id="GAA1088582.1"/>
    </source>
</evidence>
<feature type="region of interest" description="Disordered" evidence="1">
    <location>
        <begin position="101"/>
        <end position="179"/>
    </location>
</feature>
<protein>
    <submittedName>
        <fullName evidence="2">Helix-turn-helix domain-containing protein</fullName>
    </submittedName>
</protein>
<comment type="caution">
    <text evidence="2">The sequence shown here is derived from an EMBL/GenBank/DDBJ whole genome shotgun (WGS) entry which is preliminary data.</text>
</comment>
<organism evidence="2 3">
    <name type="scientific">Kitasatospora arboriphila</name>
    <dbReference type="NCBI Taxonomy" id="258052"/>
    <lineage>
        <taxon>Bacteria</taxon>
        <taxon>Bacillati</taxon>
        <taxon>Actinomycetota</taxon>
        <taxon>Actinomycetes</taxon>
        <taxon>Kitasatosporales</taxon>
        <taxon>Streptomycetaceae</taxon>
        <taxon>Kitasatospora</taxon>
    </lineage>
</organism>
<dbReference type="EMBL" id="BAAALD010000031">
    <property type="protein sequence ID" value="GAA1088582.1"/>
    <property type="molecule type" value="Genomic_DNA"/>
</dbReference>
<reference evidence="2 3" key="1">
    <citation type="journal article" date="2019" name="Int. J. Syst. Evol. Microbiol.">
        <title>The Global Catalogue of Microorganisms (GCM) 10K type strain sequencing project: providing services to taxonomists for standard genome sequencing and annotation.</title>
        <authorList>
            <consortium name="The Broad Institute Genomics Platform"/>
            <consortium name="The Broad Institute Genome Sequencing Center for Infectious Disease"/>
            <person name="Wu L."/>
            <person name="Ma J."/>
        </authorList>
    </citation>
    <scope>NUCLEOTIDE SEQUENCE [LARGE SCALE GENOMIC DNA]</scope>
    <source>
        <strain evidence="2 3">JCM 13002</strain>
    </source>
</reference>
<keyword evidence="3" id="KW-1185">Reference proteome</keyword>
<proteinExistence type="predicted"/>
<name>A0ABN1TJ38_9ACTN</name>
<evidence type="ECO:0000313" key="3">
    <source>
        <dbReference type="Proteomes" id="UP001499987"/>
    </source>
</evidence>
<sequence length="326" mass="34761">MHIHRTEPAVNFTVLPNVTLQNRRLSYAARGLLNDLLSRKDGWREDGRSMADSCVEGRSAVAKALRELTAAGYYWVVKHQGADGRWYSAVHVYDMPQQVAPAADVPGSGRPDSGGPGTPLKNLEKEPTLPVPPLEPEPAEEGPVEAEPAPAESGPSPTEAEPVLAEPGPTTRRRAVVRSDDRTDEAVSVLFRVIRPEPRLRLGRAEALRLAPLVAGWLERGSSPADLSLALLQCLPATIHSAFGVLRHRLTRKMPPVPEARPPAVARYAECDRCHDPVPRPGICRACAGLGARQVAVGTGEAATRRGAALVRAAMRSASGAAAATG</sequence>